<evidence type="ECO:0000313" key="2">
    <source>
        <dbReference type="Proteomes" id="UP001497522"/>
    </source>
</evidence>
<name>A0ABP1ASN4_9BRYO</name>
<accession>A0ABP1ASN4</accession>
<dbReference type="Proteomes" id="UP001497522">
    <property type="component" value="Chromosome 15"/>
</dbReference>
<keyword evidence="2" id="KW-1185">Reference proteome</keyword>
<proteinExistence type="predicted"/>
<reference evidence="1" key="1">
    <citation type="submission" date="2024-03" db="EMBL/GenBank/DDBJ databases">
        <authorList>
            <consortium name="ELIXIR-Norway"/>
            <consortium name="Elixir Norway"/>
        </authorList>
    </citation>
    <scope>NUCLEOTIDE SEQUENCE</scope>
</reference>
<dbReference type="EMBL" id="OZ023716">
    <property type="protein sequence ID" value="CAK9865506.1"/>
    <property type="molecule type" value="Genomic_DNA"/>
</dbReference>
<sequence>MNNEVEFSASTHNLLLKTGAESTVRQAHKNHTASFQASLQVARKKRFTKLDITTLEPTRMDSATRIRTKREVDDGG</sequence>
<protein>
    <submittedName>
        <fullName evidence="1">Uncharacterized protein</fullName>
    </submittedName>
</protein>
<gene>
    <name evidence="1" type="ORF">CSSPJE1EN2_LOCUS8501</name>
</gene>
<evidence type="ECO:0000313" key="1">
    <source>
        <dbReference type="EMBL" id="CAK9865506.1"/>
    </source>
</evidence>
<organism evidence="1 2">
    <name type="scientific">Sphagnum jensenii</name>
    <dbReference type="NCBI Taxonomy" id="128206"/>
    <lineage>
        <taxon>Eukaryota</taxon>
        <taxon>Viridiplantae</taxon>
        <taxon>Streptophyta</taxon>
        <taxon>Embryophyta</taxon>
        <taxon>Bryophyta</taxon>
        <taxon>Sphagnophytina</taxon>
        <taxon>Sphagnopsida</taxon>
        <taxon>Sphagnales</taxon>
        <taxon>Sphagnaceae</taxon>
        <taxon>Sphagnum</taxon>
    </lineage>
</organism>